<dbReference type="Gene3D" id="3.40.1550.20">
    <property type="entry name" value="Transcriptional regulator MraZ domain"/>
    <property type="match status" value="1"/>
</dbReference>
<keyword evidence="4 7" id="KW-0805">Transcription regulation</keyword>
<dbReference type="CDD" id="cd16320">
    <property type="entry name" value="MraZ_N"/>
    <property type="match status" value="1"/>
</dbReference>
<dbReference type="PROSITE" id="PS51740">
    <property type="entry name" value="SPOVT_ABRB"/>
    <property type="match status" value="2"/>
</dbReference>
<evidence type="ECO:0000256" key="5">
    <source>
        <dbReference type="ARBA" id="ARBA00023125"/>
    </source>
</evidence>
<evidence type="ECO:0000256" key="4">
    <source>
        <dbReference type="ARBA" id="ARBA00023015"/>
    </source>
</evidence>
<comment type="subunit">
    <text evidence="7">Forms oligomers.</text>
</comment>
<evidence type="ECO:0000313" key="9">
    <source>
        <dbReference type="EMBL" id="KKP37231.1"/>
    </source>
</evidence>
<dbReference type="EMBL" id="LBOK01000005">
    <property type="protein sequence ID" value="KKP37231.1"/>
    <property type="molecule type" value="Genomic_DNA"/>
</dbReference>
<feature type="domain" description="SpoVT-AbrB" evidence="8">
    <location>
        <begin position="78"/>
        <end position="121"/>
    </location>
</feature>
<dbReference type="Proteomes" id="UP000034349">
    <property type="component" value="Unassembled WGS sequence"/>
</dbReference>
<protein>
    <recommendedName>
        <fullName evidence="1 7">Transcriptional regulator MraZ</fullName>
    </recommendedName>
</protein>
<dbReference type="HAMAP" id="MF_01008">
    <property type="entry name" value="MraZ"/>
    <property type="match status" value="1"/>
</dbReference>
<keyword evidence="3" id="KW-0677">Repeat</keyword>
<organism evidence="9 10">
    <name type="scientific">Candidatus Roizmanbacteria bacterium GW2011_GWA2_32_13</name>
    <dbReference type="NCBI Taxonomy" id="1618475"/>
    <lineage>
        <taxon>Bacteria</taxon>
        <taxon>Candidatus Roizmaniibacteriota</taxon>
    </lineage>
</organism>
<evidence type="ECO:0000256" key="6">
    <source>
        <dbReference type="ARBA" id="ARBA00023163"/>
    </source>
</evidence>
<evidence type="ECO:0000256" key="1">
    <source>
        <dbReference type="ARBA" id="ARBA00013860"/>
    </source>
</evidence>
<dbReference type="NCBIfam" id="TIGR00242">
    <property type="entry name" value="division/cell wall cluster transcriptional repressor MraZ"/>
    <property type="match status" value="1"/>
</dbReference>
<evidence type="ECO:0000256" key="2">
    <source>
        <dbReference type="ARBA" id="ARBA00022490"/>
    </source>
</evidence>
<keyword evidence="6 7" id="KW-0804">Transcription</keyword>
<gene>
    <name evidence="7" type="primary">mraZ</name>
    <name evidence="9" type="ORF">UR23_C0005G0011</name>
</gene>
<dbReference type="InterPro" id="IPR020603">
    <property type="entry name" value="MraZ_dom"/>
</dbReference>
<comment type="similarity">
    <text evidence="7">Belongs to the MraZ family.</text>
</comment>
<dbReference type="InterPro" id="IPR035644">
    <property type="entry name" value="MraZ_C"/>
</dbReference>
<name>A0A0F9ZEG5_9BACT</name>
<evidence type="ECO:0000256" key="7">
    <source>
        <dbReference type="HAMAP-Rule" id="MF_01008"/>
    </source>
</evidence>
<dbReference type="InterPro" id="IPR038619">
    <property type="entry name" value="MraZ_sf"/>
</dbReference>
<dbReference type="AlphaFoldDB" id="A0A0F9ZEG5"/>
<dbReference type="InterPro" id="IPR037914">
    <property type="entry name" value="SpoVT-AbrB_sf"/>
</dbReference>
<proteinExistence type="inferred from homology"/>
<dbReference type="CDD" id="cd16321">
    <property type="entry name" value="MraZ_C"/>
    <property type="match status" value="1"/>
</dbReference>
<sequence>MDNFIGQFSHSIDEKGRMAVPAKFKPSLKQGVVVTRGFDNCLIVYTIPQWQKEAEKVSALPMSKKNNRAIARLKLAGAMEVKLDSQGRILLPDYLRKYAYLEKKVTVTGLYNHIEIWDEKIWDKYKSNAEKESDKIAEQLDNI</sequence>
<dbReference type="PANTHER" id="PTHR34701:SF1">
    <property type="entry name" value="TRANSCRIPTIONAL REGULATOR MRAZ"/>
    <property type="match status" value="1"/>
</dbReference>
<comment type="caution">
    <text evidence="9">The sequence shown here is derived from an EMBL/GenBank/DDBJ whole genome shotgun (WGS) entry which is preliminary data.</text>
</comment>
<dbReference type="GO" id="GO:0005737">
    <property type="term" value="C:cytoplasm"/>
    <property type="evidence" value="ECO:0007669"/>
    <property type="project" value="UniProtKB-UniRule"/>
</dbReference>
<dbReference type="GO" id="GO:0009295">
    <property type="term" value="C:nucleoid"/>
    <property type="evidence" value="ECO:0007669"/>
    <property type="project" value="UniProtKB-SubCell"/>
</dbReference>
<dbReference type="PANTHER" id="PTHR34701">
    <property type="entry name" value="TRANSCRIPTIONAL REGULATOR MRAZ"/>
    <property type="match status" value="1"/>
</dbReference>
<keyword evidence="2 7" id="KW-0963">Cytoplasm</keyword>
<dbReference type="Pfam" id="PF02381">
    <property type="entry name" value="MraZ"/>
    <property type="match status" value="2"/>
</dbReference>
<dbReference type="GO" id="GO:0003700">
    <property type="term" value="F:DNA-binding transcription factor activity"/>
    <property type="evidence" value="ECO:0007669"/>
    <property type="project" value="UniProtKB-UniRule"/>
</dbReference>
<dbReference type="GO" id="GO:0000976">
    <property type="term" value="F:transcription cis-regulatory region binding"/>
    <property type="evidence" value="ECO:0007669"/>
    <property type="project" value="TreeGrafter"/>
</dbReference>
<dbReference type="SUPFAM" id="SSF89447">
    <property type="entry name" value="AbrB/MazE/MraZ-like"/>
    <property type="match status" value="1"/>
</dbReference>
<evidence type="ECO:0000313" key="10">
    <source>
        <dbReference type="Proteomes" id="UP000034349"/>
    </source>
</evidence>
<evidence type="ECO:0000259" key="8">
    <source>
        <dbReference type="PROSITE" id="PS51740"/>
    </source>
</evidence>
<dbReference type="InterPro" id="IPR035642">
    <property type="entry name" value="MraZ_N"/>
</dbReference>
<keyword evidence="5 7" id="KW-0238">DNA-binding</keyword>
<evidence type="ECO:0000256" key="3">
    <source>
        <dbReference type="ARBA" id="ARBA00022737"/>
    </source>
</evidence>
<feature type="domain" description="SpoVT-AbrB" evidence="8">
    <location>
        <begin position="7"/>
        <end position="49"/>
    </location>
</feature>
<comment type="subcellular location">
    <subcellularLocation>
        <location evidence="7">Cytoplasm</location>
        <location evidence="7">Nucleoid</location>
    </subcellularLocation>
</comment>
<accession>A0A0F9ZEG5</accession>
<dbReference type="InterPro" id="IPR003444">
    <property type="entry name" value="MraZ"/>
</dbReference>
<dbReference type="GO" id="GO:2000143">
    <property type="term" value="P:negative regulation of DNA-templated transcription initiation"/>
    <property type="evidence" value="ECO:0007669"/>
    <property type="project" value="TreeGrafter"/>
</dbReference>
<reference evidence="9 10" key="1">
    <citation type="journal article" date="2015" name="Nature">
        <title>rRNA introns, odd ribosomes, and small enigmatic genomes across a large radiation of phyla.</title>
        <authorList>
            <person name="Brown C.T."/>
            <person name="Hug L.A."/>
            <person name="Thomas B.C."/>
            <person name="Sharon I."/>
            <person name="Castelle C.J."/>
            <person name="Singh A."/>
            <person name="Wilkins M.J."/>
            <person name="Williams K.H."/>
            <person name="Banfield J.F."/>
        </authorList>
    </citation>
    <scope>NUCLEOTIDE SEQUENCE [LARGE SCALE GENOMIC DNA]</scope>
</reference>
<dbReference type="InterPro" id="IPR007159">
    <property type="entry name" value="SpoVT-AbrB_dom"/>
</dbReference>